<sequence length="695" mass="76748">MTTRLDLGFDTNHNSPNEYYKSFALSPSAGKVVFCLRDEIVIYGGGGAQERLSIKPFGSLDKNKLVNFYNNYEYRPSSTDPYKGWMKLHADVYYVPDIRNQDIQSWVSFPGIKANKIICNDVSALTLGERELKGSLLSASGSTRSINLESNPLIKGRVMTSFILLGDVLYIGFRDFDGMVECNLATGEVTSKIEGLNLTNATGNKPNSSNCQLALDTTTNTLYAHTQQGQFQRKLNEKSWREISPAWYKGMVEVIAPGEVIFIANQGTLLYKAKEDRFYPQERLDVGYTRSVAKVGNELITYVRHGGQEPYFTPYFLSTPIQTAPRKEVTNIQELPILQPQDAIKYNGKLYVASKGSGFVEIDGDKAKVISPEPTLAVALRGNVILAVTRSLLISYNPSTAKTEVIKSLGKELNGVRLAASTLYTVIVENVGENGNQFAVYDSNYKEVFRWGESGTYLQDVQISNNEIYVAGFSNRTRQGVPVQVAFLKVFDASKSFQIVRSGWNFDPESLGNDMADARLYRIQLVGDKLYVLGESAGGNSVFRWNGFDLKTQTIAEGVDWFSLGTKTKANHISYTGVLAANTLKVISGQFTLTRTDSMDGNALRAKTLLVNEDSVFVGGMAAYKVQGRDSRKVLGQTLPKYGDVPGDASLLTLSADLNGSRKDWQAIAPADNVIYFDGSVALIEFKGQLKKVDF</sequence>
<keyword evidence="2" id="KW-1185">Reference proteome</keyword>
<dbReference type="SUPFAM" id="SSF75011">
    <property type="entry name" value="3-carboxy-cis,cis-mucoante lactonizing enzyme"/>
    <property type="match status" value="1"/>
</dbReference>
<accession>A0A1L2BWY3</accession>
<gene>
    <name evidence="1" type="ORF">2AV2_93</name>
</gene>
<organism evidence="1 2">
    <name type="scientific">Nodularia phage vB_NpeS-2AV2</name>
    <dbReference type="NCBI Taxonomy" id="1777122"/>
    <lineage>
        <taxon>Viruses</taxon>
        <taxon>Duplodnaviria</taxon>
        <taxon>Heunggongvirae</taxon>
        <taxon>Uroviricota</taxon>
        <taxon>Caudoviricetes</taxon>
        <taxon>Ravarandavirus</taxon>
        <taxon>Ravarandavirus rv2AV2</taxon>
    </lineage>
</organism>
<name>A0A1L2BWY3_9CAUD</name>
<evidence type="ECO:0000313" key="2">
    <source>
        <dbReference type="Proteomes" id="UP000225722"/>
    </source>
</evidence>
<reference evidence="2" key="1">
    <citation type="submission" date="2015-12" db="EMBL/GenBank/DDBJ databases">
        <authorList>
            <person name="Sencilo A."/>
            <person name="Bamford D.H."/>
            <person name="Roine E."/>
        </authorList>
    </citation>
    <scope>NUCLEOTIDE SEQUENCE [LARGE SCALE GENOMIC DNA]</scope>
</reference>
<protein>
    <submittedName>
        <fullName evidence="1">Uncharacterized protein</fullName>
    </submittedName>
</protein>
<proteinExistence type="predicted"/>
<dbReference type="Proteomes" id="UP000225722">
    <property type="component" value="Segment"/>
</dbReference>
<evidence type="ECO:0000313" key="1">
    <source>
        <dbReference type="EMBL" id="ALY07545.1"/>
    </source>
</evidence>
<dbReference type="EMBL" id="KU230356">
    <property type="protein sequence ID" value="ALY07545.1"/>
    <property type="molecule type" value="Genomic_DNA"/>
</dbReference>